<dbReference type="KEGG" id="salj:SMD11_6915"/>
<evidence type="ECO:0000313" key="2">
    <source>
        <dbReference type="Proteomes" id="UP000195755"/>
    </source>
</evidence>
<gene>
    <name evidence="1" type="ORF">SMD11_6915</name>
</gene>
<accession>A0A1Z2LE41</accession>
<evidence type="ECO:0000313" key="1">
    <source>
        <dbReference type="EMBL" id="ARZ72491.1"/>
    </source>
</evidence>
<dbReference type="Proteomes" id="UP000195755">
    <property type="component" value="Chromosome"/>
</dbReference>
<dbReference type="RefSeq" id="WP_159395454.1">
    <property type="nucleotide sequence ID" value="NZ_CP021744.1"/>
</dbReference>
<dbReference type="EMBL" id="CP021744">
    <property type="protein sequence ID" value="ARZ72491.1"/>
    <property type="molecule type" value="Genomic_DNA"/>
</dbReference>
<reference evidence="1 2" key="1">
    <citation type="submission" date="2017-06" db="EMBL/GenBank/DDBJ databases">
        <title>Streptomyces albireticuli Genome sequencing and assembly.</title>
        <authorList>
            <person name="Wang Y."/>
            <person name="Du B."/>
            <person name="Ding Y."/>
            <person name="Liu H."/>
            <person name="Hou Q."/>
            <person name="Liu K."/>
            <person name="Yao L."/>
            <person name="Wang C."/>
        </authorList>
    </citation>
    <scope>NUCLEOTIDE SEQUENCE [LARGE SCALE GENOMIC DNA]</scope>
    <source>
        <strain evidence="1 2">MDJK11</strain>
    </source>
</reference>
<protein>
    <submittedName>
        <fullName evidence="1">Uncharacterized protein</fullName>
    </submittedName>
</protein>
<sequence length="388" mass="42131">MPTVPPSPPDPMTELQNRWYNAVSKDLPASPSTAQLIQPAPLLEPSDVALWARENTVPPASLTFNRQVGESPFFFDEYAAVIQSLSAPESTLVTAIGAGVHREWLKYLKTLPVQPDEDRLPEVFHAWAMTYHPEVANEGASALRDIVRLRALQRLLRSYQGPPPKPAEYLGGSRELLSMLGNSRSATISFDSATTSGDVSGTWTGGVNADFSGLWAGAGRLDAITAGFARSVVTVEAELGAYVVWPVNPDPRWYDSSQLHEAYTKRTSPPWASPPQVHWDMAFGERSGRLQRAIASLLIVERLTSVVTSDAVFPSDDQRVIKDKAAAGLWPFYVPTGDGATNKADFDKGRPRLETTAPAGRPLVIGAHVLPIARYLGGSRTTSGGFDR</sequence>
<name>A0A1Z2LE41_9ACTN</name>
<proteinExistence type="predicted"/>
<organism evidence="1 2">
    <name type="scientific">Streptomyces albireticuli</name>
    <dbReference type="NCBI Taxonomy" id="1940"/>
    <lineage>
        <taxon>Bacteria</taxon>
        <taxon>Bacillati</taxon>
        <taxon>Actinomycetota</taxon>
        <taxon>Actinomycetes</taxon>
        <taxon>Kitasatosporales</taxon>
        <taxon>Streptomycetaceae</taxon>
        <taxon>Streptomyces</taxon>
    </lineage>
</organism>
<dbReference type="OrthoDB" id="3965454at2"/>
<dbReference type="AlphaFoldDB" id="A0A1Z2LE41"/>